<organism evidence="1 2">
    <name type="scientific">Marinigracilibium pacificum</name>
    <dbReference type="NCBI Taxonomy" id="2729599"/>
    <lineage>
        <taxon>Bacteria</taxon>
        <taxon>Pseudomonadati</taxon>
        <taxon>Bacteroidota</taxon>
        <taxon>Cytophagia</taxon>
        <taxon>Cytophagales</taxon>
        <taxon>Flammeovirgaceae</taxon>
        <taxon>Marinigracilibium</taxon>
    </lineage>
</organism>
<evidence type="ECO:0000313" key="2">
    <source>
        <dbReference type="Proteomes" id="UP000559010"/>
    </source>
</evidence>
<gene>
    <name evidence="1" type="ORF">HH304_06180</name>
</gene>
<dbReference type="RefSeq" id="WP_169679045.1">
    <property type="nucleotide sequence ID" value="NZ_JABBNU010000003.1"/>
</dbReference>
<proteinExistence type="predicted"/>
<dbReference type="AlphaFoldDB" id="A0A848IXE7"/>
<protein>
    <submittedName>
        <fullName evidence="1">Collagen-like protein</fullName>
    </submittedName>
</protein>
<name>A0A848IXE7_9BACT</name>
<evidence type="ECO:0000313" key="1">
    <source>
        <dbReference type="EMBL" id="NMM47981.1"/>
    </source>
</evidence>
<accession>A0A848IXE7</accession>
<comment type="caution">
    <text evidence="1">The sequence shown here is derived from an EMBL/GenBank/DDBJ whole genome shotgun (WGS) entry which is preliminary data.</text>
</comment>
<dbReference type="Proteomes" id="UP000559010">
    <property type="component" value="Unassembled WGS sequence"/>
</dbReference>
<dbReference type="PROSITE" id="PS51257">
    <property type="entry name" value="PROKAR_LIPOPROTEIN"/>
    <property type="match status" value="1"/>
</dbReference>
<reference evidence="1 2" key="1">
    <citation type="submission" date="2020-04" db="EMBL/GenBank/DDBJ databases">
        <title>Flammeovirgaceae bacterium KN852 isolated from deep sea.</title>
        <authorList>
            <person name="Zhang D.-C."/>
        </authorList>
    </citation>
    <scope>NUCLEOTIDE SEQUENCE [LARGE SCALE GENOMIC DNA]</scope>
    <source>
        <strain evidence="1 2">KN852</strain>
    </source>
</reference>
<keyword evidence="1" id="KW-0176">Collagen</keyword>
<dbReference type="EMBL" id="JABBNU010000003">
    <property type="protein sequence ID" value="NMM47981.1"/>
    <property type="molecule type" value="Genomic_DNA"/>
</dbReference>
<keyword evidence="2" id="KW-1185">Reference proteome</keyword>
<sequence length="176" mass="19662">MKPYIKLLIPILFIVLGACEGPRGPAGPQGPQGQDGGLVYAQGFETQEVNFTSSNNYANSFTIPQSIDIIDTDIIVTYILWEVFEGNDVWRPLPQTVYNTTPSFTYNFDYTFEDVIIFLDAAPNADLSLLPTGFTQNQIFRVIVIPADFGARLDLTNYEEVTKALNITDENIIKLK</sequence>